<dbReference type="AlphaFoldDB" id="A0A5P2G019"/>
<keyword evidence="3" id="KW-1185">Reference proteome</keyword>
<dbReference type="RefSeq" id="WP_131328885.1">
    <property type="nucleotide sequence ID" value="NZ_CP044016.1"/>
</dbReference>
<keyword evidence="1" id="KW-0472">Membrane</keyword>
<dbReference type="KEGG" id="arac:E0W69_004730"/>
<gene>
    <name evidence="2" type="ORF">E0W69_004730</name>
</gene>
<sequence length="596" mass="68063">MRIHHNNNTGIFIYFLITLVSIVFFSNKLYAQSDFVEFGDKQYNLLERIKVKLKNDPILSFTTVKEVSRQQLTEAVEAVYLNDQQGKYGNLFTDMDRWDMRNLLRTNRDYTQNFKDSFEVRKPILNFFYPTEAHLADIQGKEKSYVIVDPMLNLSMGKSLEDLNSQYYTTSPANQKLFQNTRGLRLRGMIDGKIGFYTIFTENQERDPYYVQQVVNPYPNKSIIGLPGANFYKAFDGHAGAFDYFNVRGGVSFSVSKKVDFQLAFDQFQIGDGYRSLFISNYGAPFFYLRMNAKLGNKVTLTSVGAQTIAPFSNNPASGVNARDSTRPRSYMVFHYLDWQATDWLKVGAFENTMINGAIKATDPTAIIGTDPTQGPISTSEKGTTTRSRVGIDARVIPVKDVEVYGQWLIDGLTKVASSNWKDRNAFQLGAKYMDAFAIPNLNLQAETNIVRPYAYSSNYVENNYTQYNMPLAHPLGANFREYIGLISYRPINKLYLNAKAIMYTKGLDEIGYNYGGNLLFPMSYNRPSDKISIGDGDRAKVKLFAFNASYELIQNLFIDANYSIRDFKSDVNGTNNIKFYSIGLRWNMARRDFDF</sequence>
<evidence type="ECO:0000313" key="2">
    <source>
        <dbReference type="EMBL" id="QES87998.1"/>
    </source>
</evidence>
<dbReference type="Gene3D" id="2.40.160.130">
    <property type="entry name" value="Capsule assembly protein Wzi"/>
    <property type="match status" value="1"/>
</dbReference>
<dbReference type="OrthoDB" id="9808260at2"/>
<evidence type="ECO:0000313" key="3">
    <source>
        <dbReference type="Proteomes" id="UP000292424"/>
    </source>
</evidence>
<keyword evidence="1" id="KW-1133">Transmembrane helix</keyword>
<organism evidence="2 3">
    <name type="scientific">Rhizosphaericola mali</name>
    <dbReference type="NCBI Taxonomy" id="2545455"/>
    <lineage>
        <taxon>Bacteria</taxon>
        <taxon>Pseudomonadati</taxon>
        <taxon>Bacteroidota</taxon>
        <taxon>Chitinophagia</taxon>
        <taxon>Chitinophagales</taxon>
        <taxon>Chitinophagaceae</taxon>
        <taxon>Rhizosphaericola</taxon>
    </lineage>
</organism>
<proteinExistence type="predicted"/>
<dbReference type="Proteomes" id="UP000292424">
    <property type="component" value="Chromosome"/>
</dbReference>
<protein>
    <submittedName>
        <fullName evidence="2">Capsule assembly Wzi family protein</fullName>
    </submittedName>
</protein>
<dbReference type="EMBL" id="CP044016">
    <property type="protein sequence ID" value="QES87998.1"/>
    <property type="molecule type" value="Genomic_DNA"/>
</dbReference>
<name>A0A5P2G019_9BACT</name>
<feature type="transmembrane region" description="Helical" evidence="1">
    <location>
        <begin position="12"/>
        <end position="31"/>
    </location>
</feature>
<accession>A0A5P2G019</accession>
<evidence type="ECO:0000256" key="1">
    <source>
        <dbReference type="SAM" id="Phobius"/>
    </source>
</evidence>
<reference evidence="2 3" key="1">
    <citation type="submission" date="2019-09" db="EMBL/GenBank/DDBJ databases">
        <title>Complete genome sequence of Arachidicoccus sp. B3-10 isolated from apple orchard soil.</title>
        <authorList>
            <person name="Kim H.S."/>
            <person name="Han K.-I."/>
            <person name="Suh M.K."/>
            <person name="Lee K.C."/>
            <person name="Eom M.K."/>
            <person name="Kim J.-S."/>
            <person name="Kang S.W."/>
            <person name="Sin Y."/>
            <person name="Lee J.-S."/>
        </authorList>
    </citation>
    <scope>NUCLEOTIDE SEQUENCE [LARGE SCALE GENOMIC DNA]</scope>
    <source>
        <strain evidence="2 3">B3-10</strain>
    </source>
</reference>
<dbReference type="InterPro" id="IPR038636">
    <property type="entry name" value="Wzi_sf"/>
</dbReference>
<keyword evidence="1" id="KW-0812">Transmembrane</keyword>